<evidence type="ECO:0000313" key="1">
    <source>
        <dbReference type="EMBL" id="RNJ56973.1"/>
    </source>
</evidence>
<sequence length="145" mass="16125">MSQGHADLHLHVLNLTISSPQNSLPVLDVIVSSYGITYRLEPAGLCSVIDMSDVGTEEERFYTANNTRNESFASEFLSPHDTAKPSEDVLFTGRPSLNIAIQSSQNEGSSRHWFDKQRKTFNLTPRPRNTILCSLICNGQPEDCV</sequence>
<protein>
    <submittedName>
        <fullName evidence="1">Uncharacterized protein</fullName>
    </submittedName>
</protein>
<proteinExistence type="predicted"/>
<accession>A0A3M9Y8Z6</accession>
<organism evidence="1 2">
    <name type="scientific">Verticillium nonalfalfae</name>
    <dbReference type="NCBI Taxonomy" id="1051616"/>
    <lineage>
        <taxon>Eukaryota</taxon>
        <taxon>Fungi</taxon>
        <taxon>Dikarya</taxon>
        <taxon>Ascomycota</taxon>
        <taxon>Pezizomycotina</taxon>
        <taxon>Sordariomycetes</taxon>
        <taxon>Hypocreomycetidae</taxon>
        <taxon>Glomerellales</taxon>
        <taxon>Plectosphaerellaceae</taxon>
        <taxon>Verticillium</taxon>
    </lineage>
</organism>
<comment type="caution">
    <text evidence="1">The sequence shown here is derived from an EMBL/GenBank/DDBJ whole genome shotgun (WGS) entry which is preliminary data.</text>
</comment>
<reference evidence="1 2" key="1">
    <citation type="submission" date="2018-10" db="EMBL/GenBank/DDBJ databases">
        <title>Genome sequence of Verticillium nonalfalfae VnAa140.</title>
        <authorList>
            <person name="Stajich J.E."/>
            <person name="Kasson M.T."/>
        </authorList>
    </citation>
    <scope>NUCLEOTIDE SEQUENCE [LARGE SCALE GENOMIC DNA]</scope>
    <source>
        <strain evidence="1 2">VnAa140</strain>
    </source>
</reference>
<dbReference type="Proteomes" id="UP000267145">
    <property type="component" value="Unassembled WGS sequence"/>
</dbReference>
<dbReference type="AlphaFoldDB" id="A0A3M9Y8Z6"/>
<dbReference type="EMBL" id="RBVV01000047">
    <property type="protein sequence ID" value="RNJ56973.1"/>
    <property type="molecule type" value="Genomic_DNA"/>
</dbReference>
<dbReference type="RefSeq" id="XP_028495131.1">
    <property type="nucleotide sequence ID" value="XM_028640625.1"/>
</dbReference>
<evidence type="ECO:0000313" key="2">
    <source>
        <dbReference type="Proteomes" id="UP000267145"/>
    </source>
</evidence>
<keyword evidence="2" id="KW-1185">Reference proteome</keyword>
<name>A0A3M9Y8Z6_9PEZI</name>
<gene>
    <name evidence="1" type="ORF">D7B24_006496</name>
</gene>
<dbReference type="GeneID" id="39610185"/>